<dbReference type="InterPro" id="IPR006311">
    <property type="entry name" value="TAT_signal"/>
</dbReference>
<reference evidence="3" key="1">
    <citation type="journal article" date="2019" name="Int. J. Syst. Evol. Microbiol.">
        <title>The Global Catalogue of Microorganisms (GCM) 10K type strain sequencing project: providing services to taxonomists for standard genome sequencing and annotation.</title>
        <authorList>
            <consortium name="The Broad Institute Genomics Platform"/>
            <consortium name="The Broad Institute Genome Sequencing Center for Infectious Disease"/>
            <person name="Wu L."/>
            <person name="Ma J."/>
        </authorList>
    </citation>
    <scope>NUCLEOTIDE SEQUENCE [LARGE SCALE GENOMIC DNA]</scope>
    <source>
        <strain evidence="3">JCM 16953</strain>
    </source>
</reference>
<dbReference type="EMBL" id="BAABAH010000010">
    <property type="protein sequence ID" value="GAA3825281.1"/>
    <property type="molecule type" value="Genomic_DNA"/>
</dbReference>
<organism evidence="2 3">
    <name type="scientific">Nocardioides panacisoli</name>
    <dbReference type="NCBI Taxonomy" id="627624"/>
    <lineage>
        <taxon>Bacteria</taxon>
        <taxon>Bacillati</taxon>
        <taxon>Actinomycetota</taxon>
        <taxon>Actinomycetes</taxon>
        <taxon>Propionibacteriales</taxon>
        <taxon>Nocardioidaceae</taxon>
        <taxon>Nocardioides</taxon>
    </lineage>
</organism>
<dbReference type="RefSeq" id="WP_344776528.1">
    <property type="nucleotide sequence ID" value="NZ_BAABAH010000010.1"/>
</dbReference>
<dbReference type="Proteomes" id="UP001501821">
    <property type="component" value="Unassembled WGS sequence"/>
</dbReference>
<accession>A0ABP7IRP2</accession>
<dbReference type="Pfam" id="PF17963">
    <property type="entry name" value="Big_9"/>
    <property type="match status" value="1"/>
</dbReference>
<evidence type="ECO:0000256" key="1">
    <source>
        <dbReference type="SAM" id="SignalP"/>
    </source>
</evidence>
<evidence type="ECO:0000313" key="3">
    <source>
        <dbReference type="Proteomes" id="UP001501821"/>
    </source>
</evidence>
<dbReference type="PROSITE" id="PS51318">
    <property type="entry name" value="TAT"/>
    <property type="match status" value="1"/>
</dbReference>
<evidence type="ECO:0008006" key="4">
    <source>
        <dbReference type="Google" id="ProtNLM"/>
    </source>
</evidence>
<feature type="chain" id="PRO_5045549022" description="Ig-like domain repeat protein" evidence="1">
    <location>
        <begin position="35"/>
        <end position="393"/>
    </location>
</feature>
<keyword evidence="1" id="KW-0732">Signal</keyword>
<feature type="signal peptide" evidence="1">
    <location>
        <begin position="1"/>
        <end position="34"/>
    </location>
</feature>
<name>A0ABP7IRP2_9ACTN</name>
<evidence type="ECO:0000313" key="2">
    <source>
        <dbReference type="EMBL" id="GAA3825281.1"/>
    </source>
</evidence>
<keyword evidence="3" id="KW-1185">Reference proteome</keyword>
<comment type="caution">
    <text evidence="2">The sequence shown here is derived from an EMBL/GenBank/DDBJ whole genome shotgun (WGS) entry which is preliminary data.</text>
</comment>
<protein>
    <recommendedName>
        <fullName evidence="4">Ig-like domain repeat protein</fullName>
    </recommendedName>
</protein>
<dbReference type="Gene3D" id="2.60.40.2810">
    <property type="match status" value="1"/>
</dbReference>
<proteinExistence type="predicted"/>
<sequence>MAPPRASLRRRLPALASAGALVVAALALAAPADAATISYITPAQLDTSETRATGHNDFVPDGVHVWTEGSTSTDKAAGYFAVDTDLADVGEPTMDTVRNDPTTTLRPGMQLVIDFDGNGSPDGILVGEPTYADGSPLYGDVWWLANSAKQFVKDAAPAHGGGYGSDNNGTLDQWRTVFSDAHVDAFGWSLGSGVHGDDTIRSMTLGSTTYKFIATGAPVVLDVSGSGEFNKTVTVPFEAYDPEGGPLTYKVGKPSSGFARVQGDAAVFRPKGGFTGVATFTYTAIDADGLSSTGTVSVTIEKAPSTLRLNPQNTYQKQTAYVSGQVVSKGRAKGGTLTVSEGGSTVATVTATGNYFRIKVPGPVTTGQHTYDVTFGGSAQAEPASGSVTLTVR</sequence>
<gene>
    <name evidence="2" type="ORF">GCM10022242_28350</name>
</gene>